<organism evidence="12 13">
    <name type="scientific">Penicillium malachiteum</name>
    <dbReference type="NCBI Taxonomy" id="1324776"/>
    <lineage>
        <taxon>Eukaryota</taxon>
        <taxon>Fungi</taxon>
        <taxon>Dikarya</taxon>
        <taxon>Ascomycota</taxon>
        <taxon>Pezizomycotina</taxon>
        <taxon>Eurotiomycetes</taxon>
        <taxon>Eurotiomycetidae</taxon>
        <taxon>Eurotiales</taxon>
        <taxon>Aspergillaceae</taxon>
        <taxon>Penicillium</taxon>
    </lineage>
</organism>
<evidence type="ECO:0000256" key="11">
    <source>
        <dbReference type="SAM" id="MobiDB-lite"/>
    </source>
</evidence>
<keyword evidence="9" id="KW-0234">DNA repair</keyword>
<dbReference type="GO" id="GO:0070260">
    <property type="term" value="F:5'-tyrosyl-DNA phosphodiesterase activity"/>
    <property type="evidence" value="ECO:0007669"/>
    <property type="project" value="TreeGrafter"/>
</dbReference>
<evidence type="ECO:0000256" key="7">
    <source>
        <dbReference type="ARBA" id="ARBA00022801"/>
    </source>
</evidence>
<evidence type="ECO:0000256" key="6">
    <source>
        <dbReference type="ARBA" id="ARBA00022763"/>
    </source>
</evidence>
<comment type="subcellular location">
    <subcellularLocation>
        <location evidence="3">Nucleus</location>
    </subcellularLocation>
</comment>
<dbReference type="AlphaFoldDB" id="A0AAD6MV31"/>
<keyword evidence="4" id="KW-0540">Nuclease</keyword>
<evidence type="ECO:0000256" key="10">
    <source>
        <dbReference type="ARBA" id="ARBA00023242"/>
    </source>
</evidence>
<evidence type="ECO:0000256" key="8">
    <source>
        <dbReference type="ARBA" id="ARBA00022842"/>
    </source>
</evidence>
<accession>A0AAD6MV31</accession>
<dbReference type="Proteomes" id="UP001215712">
    <property type="component" value="Unassembled WGS sequence"/>
</dbReference>
<evidence type="ECO:0000313" key="12">
    <source>
        <dbReference type="EMBL" id="KAJ5720113.1"/>
    </source>
</evidence>
<keyword evidence="13" id="KW-1185">Reference proteome</keyword>
<reference evidence="12" key="1">
    <citation type="journal article" date="2023" name="IMA Fungus">
        <title>Comparative genomic study of the Penicillium genus elucidates a diverse pangenome and 15 lateral gene transfer events.</title>
        <authorList>
            <person name="Petersen C."/>
            <person name="Sorensen T."/>
            <person name="Nielsen M.R."/>
            <person name="Sondergaard T.E."/>
            <person name="Sorensen J.L."/>
            <person name="Fitzpatrick D.A."/>
            <person name="Frisvad J.C."/>
            <person name="Nielsen K.L."/>
        </authorList>
    </citation>
    <scope>NUCLEOTIDE SEQUENCE</scope>
    <source>
        <strain evidence="12">IBT 17514</strain>
    </source>
</reference>
<evidence type="ECO:0000313" key="13">
    <source>
        <dbReference type="Proteomes" id="UP001215712"/>
    </source>
</evidence>
<keyword evidence="7" id="KW-0378">Hydrolase</keyword>
<reference evidence="12" key="2">
    <citation type="submission" date="2023-01" db="EMBL/GenBank/DDBJ databases">
        <authorList>
            <person name="Petersen C."/>
        </authorList>
    </citation>
    <scope>NUCLEOTIDE SEQUENCE</scope>
    <source>
        <strain evidence="12">IBT 17514</strain>
    </source>
</reference>
<evidence type="ECO:0000256" key="4">
    <source>
        <dbReference type="ARBA" id="ARBA00022722"/>
    </source>
</evidence>
<dbReference type="GO" id="GO:0046872">
    <property type="term" value="F:metal ion binding"/>
    <property type="evidence" value="ECO:0007669"/>
    <property type="project" value="UniProtKB-KW"/>
</dbReference>
<evidence type="ECO:0000256" key="3">
    <source>
        <dbReference type="ARBA" id="ARBA00004123"/>
    </source>
</evidence>
<keyword evidence="12" id="KW-0255">Endonuclease</keyword>
<dbReference type="Gene3D" id="3.60.10.10">
    <property type="entry name" value="Endonuclease/exonuclease/phosphatase"/>
    <property type="match status" value="1"/>
</dbReference>
<feature type="region of interest" description="Disordered" evidence="11">
    <location>
        <begin position="47"/>
        <end position="70"/>
    </location>
</feature>
<dbReference type="SUPFAM" id="SSF56219">
    <property type="entry name" value="DNase I-like"/>
    <property type="match status" value="1"/>
</dbReference>
<dbReference type="InterPro" id="IPR051547">
    <property type="entry name" value="TDP2-like"/>
</dbReference>
<dbReference type="EMBL" id="JAQJAN010000009">
    <property type="protein sequence ID" value="KAJ5720113.1"/>
    <property type="molecule type" value="Genomic_DNA"/>
</dbReference>
<dbReference type="InterPro" id="IPR036691">
    <property type="entry name" value="Endo/exonu/phosph_ase_sf"/>
</dbReference>
<dbReference type="GO" id="GO:0003697">
    <property type="term" value="F:single-stranded DNA binding"/>
    <property type="evidence" value="ECO:0007669"/>
    <property type="project" value="TreeGrafter"/>
</dbReference>
<dbReference type="PANTHER" id="PTHR15822:SF4">
    <property type="entry name" value="TYROSYL-DNA PHOSPHODIESTERASE 2"/>
    <property type="match status" value="1"/>
</dbReference>
<keyword evidence="8" id="KW-0460">Magnesium</keyword>
<keyword evidence="5" id="KW-0479">Metal-binding</keyword>
<gene>
    <name evidence="12" type="ORF">N7493_006991</name>
</gene>
<comment type="cofactor">
    <cofactor evidence="2">
        <name>Mg(2+)</name>
        <dbReference type="ChEBI" id="CHEBI:18420"/>
    </cofactor>
</comment>
<proteinExistence type="predicted"/>
<sequence>MMDFFTRVQSSFMLWKHGIPLPSTAPSTKFQSWYTFDPIQKWIPFVRQSDTNPNDSTDSEPNEASNESESPLALLTWNIDVTSPRTEGRVTDIITYITGLGQIDIVFLQEVSKLALQQILKDDRVRELWLSSQYDNTEWGNQSFTTVTLLSKARFTCGQGMQCPTIGPIGKIKFPSHFARDALCCDISVPSHQKPTSSTTSALTRIRLVNVHLDSLPITPSHRPQQISIVSSLLRSAGQGLIAGDFNPVLDEDVDLLEKNDLVDAWTSLRPGESGFTWGLDGEQPFPPIRLDKVGTIGLRAHRINTLEPKRLEGPQHSEGCRLWSDHHGLLYYFSPTDE</sequence>
<dbReference type="GO" id="GO:0005737">
    <property type="term" value="C:cytoplasm"/>
    <property type="evidence" value="ECO:0007669"/>
    <property type="project" value="TreeGrafter"/>
</dbReference>
<evidence type="ECO:0000256" key="9">
    <source>
        <dbReference type="ARBA" id="ARBA00023204"/>
    </source>
</evidence>
<dbReference type="GO" id="GO:0005634">
    <property type="term" value="C:nucleus"/>
    <property type="evidence" value="ECO:0007669"/>
    <property type="project" value="UniProtKB-SubCell"/>
</dbReference>
<comment type="caution">
    <text evidence="12">The sequence shown here is derived from an EMBL/GenBank/DDBJ whole genome shotgun (WGS) entry which is preliminary data.</text>
</comment>
<evidence type="ECO:0000256" key="1">
    <source>
        <dbReference type="ARBA" id="ARBA00001936"/>
    </source>
</evidence>
<evidence type="ECO:0000256" key="5">
    <source>
        <dbReference type="ARBA" id="ARBA00022723"/>
    </source>
</evidence>
<comment type="cofactor">
    <cofactor evidence="1">
        <name>Mn(2+)</name>
        <dbReference type="ChEBI" id="CHEBI:29035"/>
    </cofactor>
</comment>
<name>A0AAD6MV31_9EURO</name>
<dbReference type="GO" id="GO:0004519">
    <property type="term" value="F:endonuclease activity"/>
    <property type="evidence" value="ECO:0007669"/>
    <property type="project" value="UniProtKB-KW"/>
</dbReference>
<protein>
    <submittedName>
        <fullName evidence="12">Endonuclease/exonuclease/phosphatase family protein</fullName>
    </submittedName>
</protein>
<keyword evidence="6" id="KW-0227">DNA damage</keyword>
<keyword evidence="10" id="KW-0539">Nucleus</keyword>
<dbReference type="PANTHER" id="PTHR15822">
    <property type="entry name" value="TRAF AND TNF RECEPTOR-ASSOCIATED PROTEIN"/>
    <property type="match status" value="1"/>
</dbReference>
<evidence type="ECO:0000256" key="2">
    <source>
        <dbReference type="ARBA" id="ARBA00001946"/>
    </source>
</evidence>
<dbReference type="GO" id="GO:0006302">
    <property type="term" value="P:double-strand break repair"/>
    <property type="evidence" value="ECO:0007669"/>
    <property type="project" value="TreeGrafter"/>
</dbReference>